<name>A0A939B724_9BACT</name>
<evidence type="ECO:0000313" key="2">
    <source>
        <dbReference type="EMBL" id="MBM6673331.1"/>
    </source>
</evidence>
<dbReference type="AlphaFoldDB" id="A0A939B724"/>
<accession>A0A939B724</accession>
<dbReference type="Proteomes" id="UP000706891">
    <property type="component" value="Unassembled WGS sequence"/>
</dbReference>
<proteinExistence type="predicted"/>
<organism evidence="2 3">
    <name type="scientific">Marseilla massiliensis</name>
    <dbReference type="NCBI Taxonomy" id="1841864"/>
    <lineage>
        <taxon>Bacteria</taxon>
        <taxon>Pseudomonadati</taxon>
        <taxon>Bacteroidota</taxon>
        <taxon>Bacteroidia</taxon>
        <taxon>Bacteroidales</taxon>
        <taxon>Prevotellaceae</taxon>
        <taxon>Marseilla</taxon>
    </lineage>
</organism>
<dbReference type="RefSeq" id="WP_205104002.1">
    <property type="nucleotide sequence ID" value="NZ_JACJJG010000018.1"/>
</dbReference>
<reference evidence="2" key="2">
    <citation type="journal article" date="2021" name="Sci. Rep.">
        <title>The distribution of antibiotic resistance genes in chicken gut microbiota commensals.</title>
        <authorList>
            <person name="Juricova H."/>
            <person name="Matiasovicova J."/>
            <person name="Kubasova T."/>
            <person name="Cejkova D."/>
            <person name="Rychlik I."/>
        </authorList>
    </citation>
    <scope>NUCLEOTIDE SEQUENCE</scope>
    <source>
        <strain evidence="2">An824</strain>
    </source>
</reference>
<keyword evidence="1" id="KW-0812">Transmembrane</keyword>
<reference evidence="2" key="1">
    <citation type="submission" date="2020-08" db="EMBL/GenBank/DDBJ databases">
        <authorList>
            <person name="Cejkova D."/>
            <person name="Kubasova T."/>
            <person name="Jahodarova E."/>
            <person name="Rychlik I."/>
        </authorList>
    </citation>
    <scope>NUCLEOTIDE SEQUENCE</scope>
    <source>
        <strain evidence="2">An824</strain>
    </source>
</reference>
<protein>
    <submittedName>
        <fullName evidence="2">Uncharacterized protein</fullName>
    </submittedName>
</protein>
<comment type="caution">
    <text evidence="2">The sequence shown here is derived from an EMBL/GenBank/DDBJ whole genome shotgun (WGS) entry which is preliminary data.</text>
</comment>
<sequence length="177" mass="19649">MDNKDLLNAGAGYVAGSSITRGVADSLRKQREEMEKRLAHITSEEVLSAEVAKFLLKEDRKGAYEYLNDHFNEEIIDAAQRQTDFIYSLETMLKRKKDKYNPFYEKIGTPMPENLASITADKLCQILGVENLHIIDSTDGKTSPSLKSNSGCTTEMIISAIVIFAIIVIAIIATTNS</sequence>
<keyword evidence="3" id="KW-1185">Reference proteome</keyword>
<dbReference type="EMBL" id="JACJJG010000018">
    <property type="protein sequence ID" value="MBM6673331.1"/>
    <property type="molecule type" value="Genomic_DNA"/>
</dbReference>
<evidence type="ECO:0000256" key="1">
    <source>
        <dbReference type="SAM" id="Phobius"/>
    </source>
</evidence>
<keyword evidence="1" id="KW-1133">Transmembrane helix</keyword>
<evidence type="ECO:0000313" key="3">
    <source>
        <dbReference type="Proteomes" id="UP000706891"/>
    </source>
</evidence>
<keyword evidence="1" id="KW-0472">Membrane</keyword>
<feature type="transmembrane region" description="Helical" evidence="1">
    <location>
        <begin position="156"/>
        <end position="175"/>
    </location>
</feature>
<gene>
    <name evidence="2" type="ORF">H6A34_05515</name>
</gene>